<feature type="region of interest" description="Disordered" evidence="4">
    <location>
        <begin position="1"/>
        <end position="23"/>
    </location>
</feature>
<dbReference type="InterPro" id="IPR002347">
    <property type="entry name" value="SDR_fam"/>
</dbReference>
<keyword evidence="6" id="KW-1185">Reference proteome</keyword>
<dbReference type="EMBL" id="CP115965">
    <property type="protein sequence ID" value="WZW99117.1"/>
    <property type="molecule type" value="Genomic_DNA"/>
</dbReference>
<evidence type="ECO:0000313" key="6">
    <source>
        <dbReference type="Proteomes" id="UP001434337"/>
    </source>
</evidence>
<evidence type="ECO:0000256" key="4">
    <source>
        <dbReference type="SAM" id="MobiDB-lite"/>
    </source>
</evidence>
<dbReference type="PRINTS" id="PR00080">
    <property type="entry name" value="SDRFAMILY"/>
</dbReference>
<reference evidence="5 6" key="1">
    <citation type="journal article" date="2023" name="Environ Microbiome">
        <title>A coral-associated actinobacterium mitigates coral bleaching under heat stress.</title>
        <authorList>
            <person name="Li J."/>
            <person name="Zou Y."/>
            <person name="Li Q."/>
            <person name="Zhang J."/>
            <person name="Bourne D.G."/>
            <person name="Lyu Y."/>
            <person name="Liu C."/>
            <person name="Zhang S."/>
        </authorList>
    </citation>
    <scope>NUCLEOTIDE SEQUENCE [LARGE SCALE GENOMIC DNA]</scope>
    <source>
        <strain evidence="5 6">SCSIO 13291</strain>
    </source>
</reference>
<evidence type="ECO:0000313" key="5">
    <source>
        <dbReference type="EMBL" id="WZW99117.1"/>
    </source>
</evidence>
<dbReference type="Pfam" id="PF00106">
    <property type="entry name" value="adh_short"/>
    <property type="match status" value="1"/>
</dbReference>
<dbReference type="InterPro" id="IPR036291">
    <property type="entry name" value="NAD(P)-bd_dom_sf"/>
</dbReference>
<comment type="similarity">
    <text evidence="1 3">Belongs to the short-chain dehydrogenases/reductases (SDR) family.</text>
</comment>
<feature type="compositionally biased region" description="Polar residues" evidence="4">
    <location>
        <begin position="1"/>
        <end position="11"/>
    </location>
</feature>
<organism evidence="5 6">
    <name type="scientific">Propioniciclava soli</name>
    <dbReference type="NCBI Taxonomy" id="2775081"/>
    <lineage>
        <taxon>Bacteria</taxon>
        <taxon>Bacillati</taxon>
        <taxon>Actinomycetota</taxon>
        <taxon>Actinomycetes</taxon>
        <taxon>Propionibacteriales</taxon>
        <taxon>Propionibacteriaceae</taxon>
        <taxon>Propioniciclava</taxon>
    </lineage>
</organism>
<evidence type="ECO:0000256" key="1">
    <source>
        <dbReference type="ARBA" id="ARBA00006484"/>
    </source>
</evidence>
<sequence>MSETTPDQRSPQPAPPEQRSPEQRVAVVTGASSGIGAATARALAADGYRVFCAARRFARVHELAAEIDGVAVGCDITNADDVALLADEVGGHLDLLVNNAGGAVGQEPLGEADLEAWHTMYTTNVLGTGRVTKALLPALLAAEGTVVFVTSTAAEAAYEGGAGYNAAKAGERMLARALRLELCGQPVRVCEIAPGMVHTEEFSLTRFDGDAERADSVYTGVPDPLVAEDVAEAICWVAARPPHVNIDQLTIRPRAQAANHKVHRIATP</sequence>
<dbReference type="PRINTS" id="PR00081">
    <property type="entry name" value="GDHRDH"/>
</dbReference>
<gene>
    <name evidence="5" type="ORF">PCC79_02610</name>
</gene>
<name>A0ABZ3CA83_9ACTN</name>
<dbReference type="PANTHER" id="PTHR42901:SF1">
    <property type="entry name" value="ALCOHOL DEHYDROGENASE"/>
    <property type="match status" value="1"/>
</dbReference>
<evidence type="ECO:0000256" key="2">
    <source>
        <dbReference type="ARBA" id="ARBA00023002"/>
    </source>
</evidence>
<dbReference type="Gene3D" id="3.40.50.720">
    <property type="entry name" value="NAD(P)-binding Rossmann-like Domain"/>
    <property type="match status" value="1"/>
</dbReference>
<protein>
    <submittedName>
        <fullName evidence="5">SDR family oxidoreductase</fullName>
    </submittedName>
</protein>
<keyword evidence="2" id="KW-0560">Oxidoreductase</keyword>
<proteinExistence type="inferred from homology"/>
<dbReference type="Proteomes" id="UP001434337">
    <property type="component" value="Chromosome"/>
</dbReference>
<dbReference type="RefSeq" id="WP_342372912.1">
    <property type="nucleotide sequence ID" value="NZ_CP115965.1"/>
</dbReference>
<accession>A0ABZ3CA83</accession>
<evidence type="ECO:0000256" key="3">
    <source>
        <dbReference type="RuleBase" id="RU000363"/>
    </source>
</evidence>
<dbReference type="SUPFAM" id="SSF51735">
    <property type="entry name" value="NAD(P)-binding Rossmann-fold domains"/>
    <property type="match status" value="1"/>
</dbReference>
<dbReference type="PANTHER" id="PTHR42901">
    <property type="entry name" value="ALCOHOL DEHYDROGENASE"/>
    <property type="match status" value="1"/>
</dbReference>